<evidence type="ECO:0000256" key="1">
    <source>
        <dbReference type="ARBA" id="ARBA00004651"/>
    </source>
</evidence>
<dbReference type="Proteomes" id="UP000677228">
    <property type="component" value="Unassembled WGS sequence"/>
</dbReference>
<dbReference type="GO" id="GO:0005886">
    <property type="term" value="C:plasma membrane"/>
    <property type="evidence" value="ECO:0007669"/>
    <property type="project" value="UniProtKB-SubCell"/>
</dbReference>
<dbReference type="Gene3D" id="1.20.1070.10">
    <property type="entry name" value="Rhodopsin 7-helix transmembrane proteins"/>
    <property type="match status" value="1"/>
</dbReference>
<dbReference type="PROSITE" id="PS50262">
    <property type="entry name" value="G_PROTEIN_RECEP_F1_2"/>
    <property type="match status" value="1"/>
</dbReference>
<keyword evidence="6 9" id="KW-0472">Membrane</keyword>
<dbReference type="EMBL" id="CAJOBA010049973">
    <property type="protein sequence ID" value="CAF4229278.1"/>
    <property type="molecule type" value="Genomic_DNA"/>
</dbReference>
<evidence type="ECO:0000313" key="11">
    <source>
        <dbReference type="EMBL" id="CAF1431142.1"/>
    </source>
</evidence>
<dbReference type="PANTHER" id="PTHR24229">
    <property type="entry name" value="NEUROPEPTIDES RECEPTOR"/>
    <property type="match status" value="1"/>
</dbReference>
<comment type="caution">
    <text evidence="11">The sequence shown here is derived from an EMBL/GenBank/DDBJ whole genome shotgun (WGS) entry which is preliminary data.</text>
</comment>
<comment type="subcellular location">
    <subcellularLocation>
        <location evidence="1">Cell membrane</location>
        <topology evidence="1">Multi-pass membrane protein</topology>
    </subcellularLocation>
</comment>
<name>A0A8S2FD57_9BILA</name>
<evidence type="ECO:0000256" key="6">
    <source>
        <dbReference type="ARBA" id="ARBA00023136"/>
    </source>
</evidence>
<evidence type="ECO:0000313" key="12">
    <source>
        <dbReference type="EMBL" id="CAF4229278.1"/>
    </source>
</evidence>
<gene>
    <name evidence="11" type="ORF">OVA965_LOCUS34049</name>
    <name evidence="12" type="ORF">TMI583_LOCUS34958</name>
</gene>
<evidence type="ECO:0000256" key="2">
    <source>
        <dbReference type="ARBA" id="ARBA00022475"/>
    </source>
</evidence>
<feature type="transmembrane region" description="Helical" evidence="9">
    <location>
        <begin position="239"/>
        <end position="258"/>
    </location>
</feature>
<proteinExistence type="predicted"/>
<keyword evidence="3 9" id="KW-0812">Transmembrane</keyword>
<evidence type="ECO:0000256" key="5">
    <source>
        <dbReference type="ARBA" id="ARBA00023040"/>
    </source>
</evidence>
<dbReference type="Proteomes" id="UP000682733">
    <property type="component" value="Unassembled WGS sequence"/>
</dbReference>
<reference evidence="11" key="1">
    <citation type="submission" date="2021-02" db="EMBL/GenBank/DDBJ databases">
        <authorList>
            <person name="Nowell W R."/>
        </authorList>
    </citation>
    <scope>NUCLEOTIDE SEQUENCE</scope>
</reference>
<sequence>MSSTAIMRLLGDMTTQMNRYAPLPMLLLGLIGNTLNVYVFTRKALRKNPCVILFLCSTIANFFALFVGLLARVTLGFGSDPTVYNQAICKLKFFVLQSSQFMSIWLITLATVDRYLSSSRNAKVRQYSNQKGAYRAIMVLVVTTCIIHGRVFYCSTADVRQVPPCTDHTDACKTNAVIYLILGQCLTPVAGMIIFGTLTIKNTRNRHRQVAPTSTATVEVGAAAVATNRQRDTQLIKMLLLQIFVITVFILPVGLSRLSLTVTQAYSTDTVLIAIENFVFQVAVMLTYVTNTVPFYLYTLSGSVFRKEIIQLFLQIRNKIK</sequence>
<evidence type="ECO:0000256" key="7">
    <source>
        <dbReference type="ARBA" id="ARBA00023170"/>
    </source>
</evidence>
<keyword evidence="7" id="KW-0675">Receptor</keyword>
<dbReference type="GO" id="GO:0007218">
    <property type="term" value="P:neuropeptide signaling pathway"/>
    <property type="evidence" value="ECO:0007669"/>
    <property type="project" value="TreeGrafter"/>
</dbReference>
<feature type="transmembrane region" description="Helical" evidence="9">
    <location>
        <begin position="51"/>
        <end position="71"/>
    </location>
</feature>
<dbReference type="GO" id="GO:0043005">
    <property type="term" value="C:neuron projection"/>
    <property type="evidence" value="ECO:0007669"/>
    <property type="project" value="TreeGrafter"/>
</dbReference>
<feature type="domain" description="G-protein coupled receptors family 1 profile" evidence="10">
    <location>
        <begin position="32"/>
        <end position="298"/>
    </location>
</feature>
<dbReference type="EMBL" id="CAJNOK010028185">
    <property type="protein sequence ID" value="CAF1431142.1"/>
    <property type="molecule type" value="Genomic_DNA"/>
</dbReference>
<accession>A0A8S2FD57</accession>
<dbReference type="SUPFAM" id="SSF81321">
    <property type="entry name" value="Family A G protein-coupled receptor-like"/>
    <property type="match status" value="1"/>
</dbReference>
<evidence type="ECO:0000256" key="9">
    <source>
        <dbReference type="SAM" id="Phobius"/>
    </source>
</evidence>
<protein>
    <recommendedName>
        <fullName evidence="10">G-protein coupled receptors family 1 profile domain-containing protein</fullName>
    </recommendedName>
</protein>
<evidence type="ECO:0000313" key="13">
    <source>
        <dbReference type="Proteomes" id="UP000677228"/>
    </source>
</evidence>
<keyword evidence="2" id="KW-1003">Cell membrane</keyword>
<dbReference type="AlphaFoldDB" id="A0A8S2FD57"/>
<dbReference type="InterPro" id="IPR017452">
    <property type="entry name" value="GPCR_Rhodpsn_7TM"/>
</dbReference>
<dbReference type="Pfam" id="PF00001">
    <property type="entry name" value="7tm_1"/>
    <property type="match status" value="1"/>
</dbReference>
<feature type="transmembrane region" description="Helical" evidence="9">
    <location>
        <begin position="20"/>
        <end position="39"/>
    </location>
</feature>
<evidence type="ECO:0000259" key="10">
    <source>
        <dbReference type="PROSITE" id="PS50262"/>
    </source>
</evidence>
<dbReference type="GO" id="GO:0042923">
    <property type="term" value="F:neuropeptide binding"/>
    <property type="evidence" value="ECO:0007669"/>
    <property type="project" value="TreeGrafter"/>
</dbReference>
<feature type="transmembrane region" description="Helical" evidence="9">
    <location>
        <begin position="133"/>
        <end position="153"/>
    </location>
</feature>
<dbReference type="InterPro" id="IPR000276">
    <property type="entry name" value="GPCR_Rhodpsn"/>
</dbReference>
<feature type="transmembrane region" description="Helical" evidence="9">
    <location>
        <begin position="278"/>
        <end position="298"/>
    </location>
</feature>
<evidence type="ECO:0000256" key="3">
    <source>
        <dbReference type="ARBA" id="ARBA00022692"/>
    </source>
</evidence>
<dbReference type="PANTHER" id="PTHR24229:SF40">
    <property type="entry name" value="ALLATOSTATIN C RECEPTOR 1-RELATED"/>
    <property type="match status" value="1"/>
</dbReference>
<keyword evidence="5" id="KW-0297">G-protein coupled receptor</keyword>
<evidence type="ECO:0000256" key="8">
    <source>
        <dbReference type="ARBA" id="ARBA00023224"/>
    </source>
</evidence>
<feature type="transmembrane region" description="Helical" evidence="9">
    <location>
        <begin position="91"/>
        <end position="112"/>
    </location>
</feature>
<evidence type="ECO:0000256" key="4">
    <source>
        <dbReference type="ARBA" id="ARBA00022989"/>
    </source>
</evidence>
<keyword evidence="4 9" id="KW-1133">Transmembrane helix</keyword>
<feature type="transmembrane region" description="Helical" evidence="9">
    <location>
        <begin position="176"/>
        <end position="198"/>
    </location>
</feature>
<organism evidence="11 13">
    <name type="scientific">Didymodactylos carnosus</name>
    <dbReference type="NCBI Taxonomy" id="1234261"/>
    <lineage>
        <taxon>Eukaryota</taxon>
        <taxon>Metazoa</taxon>
        <taxon>Spiralia</taxon>
        <taxon>Gnathifera</taxon>
        <taxon>Rotifera</taxon>
        <taxon>Eurotatoria</taxon>
        <taxon>Bdelloidea</taxon>
        <taxon>Philodinida</taxon>
        <taxon>Philodinidae</taxon>
        <taxon>Didymodactylos</taxon>
    </lineage>
</organism>
<keyword evidence="8" id="KW-0807">Transducer</keyword>
<dbReference type="GO" id="GO:0004930">
    <property type="term" value="F:G protein-coupled receptor activity"/>
    <property type="evidence" value="ECO:0007669"/>
    <property type="project" value="UniProtKB-KW"/>
</dbReference>